<evidence type="ECO:0000256" key="4">
    <source>
        <dbReference type="ARBA" id="ARBA00023002"/>
    </source>
</evidence>
<dbReference type="NCBIfam" id="NF003768">
    <property type="entry name" value="PRK05365.1"/>
    <property type="match status" value="1"/>
</dbReference>
<dbReference type="SUPFAM" id="SSF55469">
    <property type="entry name" value="FMN-dependent nitroreductase-like"/>
    <property type="match status" value="1"/>
</dbReference>
<dbReference type="HAMAP" id="MF_01204">
    <property type="entry name" value="Oxidoreductase_RutE_HadB"/>
    <property type="match status" value="1"/>
</dbReference>
<dbReference type="PANTHER" id="PTHR43543:SF1">
    <property type="entry name" value="MALONIC SEMIALDEHYDE REDUCTASE RUTE-RELATED"/>
    <property type="match status" value="1"/>
</dbReference>
<dbReference type="InterPro" id="IPR000415">
    <property type="entry name" value="Nitroreductase-like"/>
</dbReference>
<keyword evidence="8" id="KW-1185">Reference proteome</keyword>
<dbReference type="InterPro" id="IPR023936">
    <property type="entry name" value="RutE-like"/>
</dbReference>
<comment type="similarity">
    <text evidence="5">Belongs to the nitroreductase family. HadB/RutE subfamily.</text>
</comment>
<evidence type="ECO:0000256" key="1">
    <source>
        <dbReference type="ARBA" id="ARBA00022630"/>
    </source>
</evidence>
<keyword evidence="3 5" id="KW-0521">NADP</keyword>
<dbReference type="PANTHER" id="PTHR43543">
    <property type="entry name" value="MALONIC SEMIALDEHYDE REDUCTASE RUTE-RELATED"/>
    <property type="match status" value="1"/>
</dbReference>
<gene>
    <name evidence="7" type="ORF">QU481_15825</name>
</gene>
<evidence type="ECO:0000313" key="7">
    <source>
        <dbReference type="EMBL" id="MDN0076342.1"/>
    </source>
</evidence>
<keyword evidence="2 5" id="KW-0288">FMN</keyword>
<comment type="cofactor">
    <cofactor evidence="5">
        <name>FMN</name>
        <dbReference type="ChEBI" id="CHEBI:58210"/>
    </cofactor>
</comment>
<reference evidence="7" key="1">
    <citation type="submission" date="2023-06" db="EMBL/GenBank/DDBJ databases">
        <authorList>
            <person name="Zhang S."/>
        </authorList>
    </citation>
    <scope>NUCLEOTIDE SEQUENCE</scope>
    <source>
        <strain evidence="7">SG2303</strain>
    </source>
</reference>
<dbReference type="GO" id="GO:0035527">
    <property type="term" value="F:3-hydroxypropionate dehydrogenase (NADP+) activity"/>
    <property type="evidence" value="ECO:0007669"/>
    <property type="project" value="UniProtKB-EC"/>
</dbReference>
<keyword evidence="4 5" id="KW-0560">Oxidoreductase</keyword>
<dbReference type="EC" id="1.-.-.-" evidence="5"/>
<dbReference type="InterPro" id="IPR050461">
    <property type="entry name" value="Nitroreductase_HadB/RutE"/>
</dbReference>
<sequence>MSTPIHAVALDQLFNNARTFSHWQARPVAKETLQQLFDLLKQCPTSANSSPARFVFVQGQEAKEKLKACLSEGNIEKTMAAPVTVIVAMDMRFYEHMHTLFPHADARSWFEGNQPVIDATAFRNSSLQAAYLIMAARSLGLDCGPMSGFDANLLNETFFPDGRFKVNLLINLGYGDASKLHERSPRFAFADVCQVL</sequence>
<keyword evidence="1 5" id="KW-0285">Flavoprotein</keyword>
<dbReference type="InterPro" id="IPR029479">
    <property type="entry name" value="Nitroreductase"/>
</dbReference>
<dbReference type="CDD" id="cd02148">
    <property type="entry name" value="RutE-like"/>
    <property type="match status" value="1"/>
</dbReference>
<name>A0ABT7XRD3_9NEIS</name>
<evidence type="ECO:0000256" key="3">
    <source>
        <dbReference type="ARBA" id="ARBA00022857"/>
    </source>
</evidence>
<comment type="caution">
    <text evidence="7">The sequence shown here is derived from an EMBL/GenBank/DDBJ whole genome shotgun (WGS) entry which is preliminary data.</text>
</comment>
<dbReference type="Proteomes" id="UP001168540">
    <property type="component" value="Unassembled WGS sequence"/>
</dbReference>
<keyword evidence="5" id="KW-0520">NAD</keyword>
<evidence type="ECO:0000256" key="2">
    <source>
        <dbReference type="ARBA" id="ARBA00022643"/>
    </source>
</evidence>
<evidence type="ECO:0000259" key="6">
    <source>
        <dbReference type="Pfam" id="PF00881"/>
    </source>
</evidence>
<accession>A0ABT7XRD3</accession>
<feature type="domain" description="Nitroreductase" evidence="6">
    <location>
        <begin position="22"/>
        <end position="174"/>
    </location>
</feature>
<proteinExistence type="inferred from homology"/>
<protein>
    <recommendedName>
        <fullName evidence="5">Putative NADH dehydrogenase/NAD(P)H nitroreductase QU481_15825</fullName>
        <ecNumber evidence="5">1.-.-.-</ecNumber>
    </recommendedName>
</protein>
<dbReference type="Gene3D" id="3.40.109.10">
    <property type="entry name" value="NADH Oxidase"/>
    <property type="match status" value="1"/>
</dbReference>
<evidence type="ECO:0000313" key="8">
    <source>
        <dbReference type="Proteomes" id="UP001168540"/>
    </source>
</evidence>
<dbReference type="RefSeq" id="WP_289830998.1">
    <property type="nucleotide sequence ID" value="NZ_JAUEDK010000031.1"/>
</dbReference>
<evidence type="ECO:0000256" key="5">
    <source>
        <dbReference type="HAMAP-Rule" id="MF_01204"/>
    </source>
</evidence>
<dbReference type="Pfam" id="PF00881">
    <property type="entry name" value="Nitroreductase"/>
    <property type="match status" value="1"/>
</dbReference>
<dbReference type="EMBL" id="JAUEDK010000031">
    <property type="protein sequence ID" value="MDN0076342.1"/>
    <property type="molecule type" value="Genomic_DNA"/>
</dbReference>
<organism evidence="7 8">
    <name type="scientific">Crenobacter oryzisoli</name>
    <dbReference type="NCBI Taxonomy" id="3056844"/>
    <lineage>
        <taxon>Bacteria</taxon>
        <taxon>Pseudomonadati</taxon>
        <taxon>Pseudomonadota</taxon>
        <taxon>Betaproteobacteria</taxon>
        <taxon>Neisseriales</taxon>
        <taxon>Neisseriaceae</taxon>
        <taxon>Crenobacter</taxon>
    </lineage>
</organism>